<protein>
    <submittedName>
        <fullName evidence="6">NAD(P)/FAD-dependent oxidoreductase</fullName>
    </submittedName>
</protein>
<evidence type="ECO:0000313" key="7">
    <source>
        <dbReference type="Proteomes" id="UP001500325"/>
    </source>
</evidence>
<dbReference type="EMBL" id="BAABIC010000035">
    <property type="protein sequence ID" value="GAA4712538.1"/>
    <property type="molecule type" value="Genomic_DNA"/>
</dbReference>
<dbReference type="InterPro" id="IPR036188">
    <property type="entry name" value="FAD/NAD-bd_sf"/>
</dbReference>
<dbReference type="PRINTS" id="PR00411">
    <property type="entry name" value="PNDRDTASEI"/>
</dbReference>
<organism evidence="6 7">
    <name type="scientific">Pseudonocardia yuanmonensis</name>
    <dbReference type="NCBI Taxonomy" id="1095914"/>
    <lineage>
        <taxon>Bacteria</taxon>
        <taxon>Bacillati</taxon>
        <taxon>Actinomycetota</taxon>
        <taxon>Actinomycetes</taxon>
        <taxon>Pseudonocardiales</taxon>
        <taxon>Pseudonocardiaceae</taxon>
        <taxon>Pseudonocardia</taxon>
    </lineage>
</organism>
<reference evidence="7" key="1">
    <citation type="journal article" date="2019" name="Int. J. Syst. Evol. Microbiol.">
        <title>The Global Catalogue of Microorganisms (GCM) 10K type strain sequencing project: providing services to taxonomists for standard genome sequencing and annotation.</title>
        <authorList>
            <consortium name="The Broad Institute Genomics Platform"/>
            <consortium name="The Broad Institute Genome Sequencing Center for Infectious Disease"/>
            <person name="Wu L."/>
            <person name="Ma J."/>
        </authorList>
    </citation>
    <scope>NUCLEOTIDE SEQUENCE [LARGE SCALE GENOMIC DNA]</scope>
    <source>
        <strain evidence="7">JCM 18055</strain>
    </source>
</reference>
<evidence type="ECO:0000313" key="6">
    <source>
        <dbReference type="EMBL" id="GAA4712538.1"/>
    </source>
</evidence>
<dbReference type="InterPro" id="IPR051209">
    <property type="entry name" value="FAD-bind_Monooxygenase_sf"/>
</dbReference>
<evidence type="ECO:0000256" key="2">
    <source>
        <dbReference type="ARBA" id="ARBA00022630"/>
    </source>
</evidence>
<dbReference type="Pfam" id="PF00743">
    <property type="entry name" value="FMO-like"/>
    <property type="match status" value="1"/>
</dbReference>
<proteinExistence type="inferred from homology"/>
<keyword evidence="2" id="KW-0285">Flavoprotein</keyword>
<keyword evidence="3" id="KW-0274">FAD</keyword>
<dbReference type="PANTHER" id="PTHR42877">
    <property type="entry name" value="L-ORNITHINE N(5)-MONOOXYGENASE-RELATED"/>
    <property type="match status" value="1"/>
</dbReference>
<name>A0ABP8XQT1_9PSEU</name>
<evidence type="ECO:0000256" key="1">
    <source>
        <dbReference type="ARBA" id="ARBA00010139"/>
    </source>
</evidence>
<dbReference type="PRINTS" id="PR00368">
    <property type="entry name" value="FADPNR"/>
</dbReference>
<comment type="caution">
    <text evidence="6">The sequence shown here is derived from an EMBL/GenBank/DDBJ whole genome shotgun (WGS) entry which is preliminary data.</text>
</comment>
<evidence type="ECO:0000256" key="4">
    <source>
        <dbReference type="ARBA" id="ARBA00023002"/>
    </source>
</evidence>
<gene>
    <name evidence="6" type="ORF">GCM10023215_64080</name>
</gene>
<dbReference type="Proteomes" id="UP001500325">
    <property type="component" value="Unassembled WGS sequence"/>
</dbReference>
<keyword evidence="4" id="KW-0560">Oxidoreductase</keyword>
<accession>A0ABP8XQT1</accession>
<comment type="similarity">
    <text evidence="1">Belongs to the FAD-binding monooxygenase family.</text>
</comment>
<evidence type="ECO:0000256" key="5">
    <source>
        <dbReference type="SAM" id="MobiDB-lite"/>
    </source>
</evidence>
<dbReference type="SUPFAM" id="SSF51905">
    <property type="entry name" value="FAD/NAD(P)-binding domain"/>
    <property type="match status" value="2"/>
</dbReference>
<feature type="compositionally biased region" description="Polar residues" evidence="5">
    <location>
        <begin position="646"/>
        <end position="655"/>
    </location>
</feature>
<evidence type="ECO:0000256" key="3">
    <source>
        <dbReference type="ARBA" id="ARBA00022827"/>
    </source>
</evidence>
<keyword evidence="7" id="KW-1185">Reference proteome</keyword>
<dbReference type="RefSeq" id="WP_345384559.1">
    <property type="nucleotide sequence ID" value="NZ_BAABIC010000035.1"/>
</dbReference>
<dbReference type="InterPro" id="IPR020946">
    <property type="entry name" value="Flavin_mOase-like"/>
</dbReference>
<sequence length="655" mass="72048">MGFVPFAPERAPIDRAALTAALEGANLPSLVAVLYQLTGDRRWLADPYRPTRSRGMEDNDPGGFPPEIRAEIRAAAADAVCAWAAGAPVAVPSPTGADLAEIMSLAVGEDVPLEYADMTAEDMGFAPVEVRRAPPGALRAIVIGAGVSGMLAAIRLAEAGIEHVVLEKNADVGGTWLENAYPGAGVDTPSHLYSYSFAPRDWTTHFGKRDEVWEYLRAVADRHDLRERIRFGTEVVSATWADGCWTVRTAGGEELTAEVVITATGQLNRPRIPPVPGLDRFRGPLFHTAEWPADLDLTGKRVVVIGTGASAMQVVPAVAERVAHLTVFQRSPQWVAPNEVYFSPVAEGARYLIEHVPYYRLWYRTRLAWNTNDRVHPGLQKDPAWQHPDRSVNALNDGHRRVFTRYLEAELAGRPDLVAKALPDYPPFGKRMLLDNGWFAALRRENVTLLTEAVTEVTETGVRGADGAEVEADVVILATGFHTHRVLWPIEVRGRSGRRIDEVWGPEDAHAHLGITVPDFPNLFLTCGPGTVLGHGGSYITIAECQVRYIVDLLVTMAEQGIGAVEVRPEVEADYVRRHDEAHEAMIWTHPGMRNWYRNAAGRVVSALPWRIVDYWRMTREPDLRDYRIDPGNGDGAGYSAEPAFQSAQLSSQSP</sequence>
<feature type="region of interest" description="Disordered" evidence="5">
    <location>
        <begin position="627"/>
        <end position="655"/>
    </location>
</feature>
<dbReference type="PANTHER" id="PTHR42877:SF4">
    <property type="entry name" value="FAD_NAD(P)-BINDING DOMAIN-CONTAINING PROTEIN-RELATED"/>
    <property type="match status" value="1"/>
</dbReference>
<dbReference type="Gene3D" id="3.50.50.60">
    <property type="entry name" value="FAD/NAD(P)-binding domain"/>
    <property type="match status" value="2"/>
</dbReference>